<dbReference type="Gene3D" id="2.40.480.10">
    <property type="entry name" value="Allene oxide cyclase-like"/>
    <property type="match status" value="1"/>
</dbReference>
<evidence type="ECO:0000256" key="1">
    <source>
        <dbReference type="ARBA" id="ARBA00010746"/>
    </source>
</evidence>
<sequence length="290" mass="32093">MLYTNQNSYEQTQESQVTLSVAAAASRSRQRWARGLHALATVEARDDAWRILSRSNFQRCGRRSWAHLSALSTTPTGDDDNDDDVVNGDARFDANCRANGKRPFSVALCVGILVLVGVFALVGVILLLLEGRKKRSGLQNKSRNVYSSSFINTTSMESGGVYFGISVFSFDELREATNNFDEARKFGEGGPEPTSKVVGRIEGLVAGTSQREFILVVLNFVFTEGNYNGSTITVLGRNRITQNIREIPVIGGTGVFRFATGYAETNTIFLDPKMRSTIEYNIFKNPKLYK</sequence>
<dbReference type="InterPro" id="IPR044859">
    <property type="entry name" value="Allene_oxi_cyc_Dirigent"/>
</dbReference>
<comment type="function">
    <text evidence="4">Dirigent proteins impart stereoselectivity on the phenoxy radical-coupling reaction, yielding optically active lignans from two molecules of coniferyl alcohol in the biosynthesis of lignans, flavonolignans, and alkaloids and thus plays a central role in plant secondary metabolism.</text>
</comment>
<dbReference type="AlphaFoldDB" id="A0A0L9VJQ0"/>
<comment type="subunit">
    <text evidence="2 4">Homodimer.</text>
</comment>
<name>A0A0L9VJQ0_PHAAN</name>
<keyword evidence="5" id="KW-0472">Membrane</keyword>
<comment type="subcellular location">
    <subcellularLocation>
        <location evidence="4">Secreted</location>
        <location evidence="4">Extracellular space</location>
        <location evidence="4">Apoplast</location>
    </subcellularLocation>
</comment>
<dbReference type="Pfam" id="PF03018">
    <property type="entry name" value="Dirigent"/>
    <property type="match status" value="1"/>
</dbReference>
<evidence type="ECO:0000313" key="6">
    <source>
        <dbReference type="EMBL" id="KOM55137.1"/>
    </source>
</evidence>
<evidence type="ECO:0000256" key="3">
    <source>
        <dbReference type="ARBA" id="ARBA00022525"/>
    </source>
</evidence>
<comment type="similarity">
    <text evidence="1 4">Belongs to the plant dirigent protein family.</text>
</comment>
<accession>A0A0L9VJQ0</accession>
<keyword evidence="5" id="KW-1133">Transmembrane helix</keyword>
<evidence type="ECO:0000313" key="7">
    <source>
        <dbReference type="Proteomes" id="UP000053144"/>
    </source>
</evidence>
<reference evidence="7" key="1">
    <citation type="journal article" date="2015" name="Proc. Natl. Acad. Sci. U.S.A.">
        <title>Genome sequencing of adzuki bean (Vigna angularis) provides insight into high starch and low fat accumulation and domestication.</title>
        <authorList>
            <person name="Yang K."/>
            <person name="Tian Z."/>
            <person name="Chen C."/>
            <person name="Luo L."/>
            <person name="Zhao B."/>
            <person name="Wang Z."/>
            <person name="Yu L."/>
            <person name="Li Y."/>
            <person name="Sun Y."/>
            <person name="Li W."/>
            <person name="Chen Y."/>
            <person name="Li Y."/>
            <person name="Zhang Y."/>
            <person name="Ai D."/>
            <person name="Zhao J."/>
            <person name="Shang C."/>
            <person name="Ma Y."/>
            <person name="Wu B."/>
            <person name="Wang M."/>
            <person name="Gao L."/>
            <person name="Sun D."/>
            <person name="Zhang P."/>
            <person name="Guo F."/>
            <person name="Wang W."/>
            <person name="Li Y."/>
            <person name="Wang J."/>
            <person name="Varshney R.K."/>
            <person name="Wang J."/>
            <person name="Ling H.Q."/>
            <person name="Wan P."/>
        </authorList>
    </citation>
    <scope>NUCLEOTIDE SEQUENCE</scope>
    <source>
        <strain evidence="7">cv. Jingnong 6</strain>
    </source>
</reference>
<evidence type="ECO:0000256" key="5">
    <source>
        <dbReference type="SAM" id="Phobius"/>
    </source>
</evidence>
<dbReference type="Proteomes" id="UP000053144">
    <property type="component" value="Chromosome 10"/>
</dbReference>
<dbReference type="GO" id="GO:0009699">
    <property type="term" value="P:phenylpropanoid biosynthetic process"/>
    <property type="evidence" value="ECO:0007669"/>
    <property type="project" value="UniProtKB-ARBA"/>
</dbReference>
<dbReference type="InterPro" id="IPR004265">
    <property type="entry name" value="Dirigent"/>
</dbReference>
<evidence type="ECO:0000256" key="2">
    <source>
        <dbReference type="ARBA" id="ARBA00011738"/>
    </source>
</evidence>
<organism evidence="6 7">
    <name type="scientific">Phaseolus angularis</name>
    <name type="common">Azuki bean</name>
    <name type="synonym">Vigna angularis</name>
    <dbReference type="NCBI Taxonomy" id="3914"/>
    <lineage>
        <taxon>Eukaryota</taxon>
        <taxon>Viridiplantae</taxon>
        <taxon>Streptophyta</taxon>
        <taxon>Embryophyta</taxon>
        <taxon>Tracheophyta</taxon>
        <taxon>Spermatophyta</taxon>
        <taxon>Magnoliopsida</taxon>
        <taxon>eudicotyledons</taxon>
        <taxon>Gunneridae</taxon>
        <taxon>Pentapetalae</taxon>
        <taxon>rosids</taxon>
        <taxon>fabids</taxon>
        <taxon>Fabales</taxon>
        <taxon>Fabaceae</taxon>
        <taxon>Papilionoideae</taxon>
        <taxon>50 kb inversion clade</taxon>
        <taxon>NPAAA clade</taxon>
        <taxon>indigoferoid/millettioid clade</taxon>
        <taxon>Phaseoleae</taxon>
        <taxon>Vigna</taxon>
    </lineage>
</organism>
<dbReference type="STRING" id="3914.A0A0L9VJQ0"/>
<evidence type="ECO:0000256" key="4">
    <source>
        <dbReference type="RuleBase" id="RU363099"/>
    </source>
</evidence>
<feature type="transmembrane region" description="Helical" evidence="5">
    <location>
        <begin position="104"/>
        <end position="129"/>
    </location>
</feature>
<dbReference type="PANTHER" id="PTHR21495">
    <property type="entry name" value="NUCLEOPORIN-RELATED"/>
    <property type="match status" value="1"/>
</dbReference>
<dbReference type="GO" id="GO:0048046">
    <property type="term" value="C:apoplast"/>
    <property type="evidence" value="ECO:0007669"/>
    <property type="project" value="UniProtKB-SubCell"/>
</dbReference>
<keyword evidence="3 4" id="KW-0964">Secreted</keyword>
<protein>
    <recommendedName>
        <fullName evidence="4">Dirigent protein</fullName>
    </recommendedName>
</protein>
<keyword evidence="4" id="KW-0052">Apoplast</keyword>
<dbReference type="Gramene" id="KOM55137">
    <property type="protein sequence ID" value="KOM55137"/>
    <property type="gene ID" value="LR48_Vigan10g102900"/>
</dbReference>
<proteinExistence type="inferred from homology"/>
<keyword evidence="5" id="KW-0812">Transmembrane</keyword>
<gene>
    <name evidence="6" type="ORF">LR48_Vigan10g102900</name>
</gene>
<dbReference type="EMBL" id="CM003380">
    <property type="protein sequence ID" value="KOM55137.1"/>
    <property type="molecule type" value="Genomic_DNA"/>
</dbReference>